<dbReference type="Gene3D" id="2.60.120.340">
    <property type="entry name" value="Nucleoplasmin core domain"/>
    <property type="match status" value="1"/>
</dbReference>
<feature type="region of interest" description="Disordered" evidence="2">
    <location>
        <begin position="135"/>
        <end position="172"/>
    </location>
</feature>
<sequence length="306" mass="34513">MKPPQPSDFSNWGLKVSREKPVTISLHPNKRLRICRATLGYGVDKLNKERSLLSVKYRDNNGVYLCSLRLHCCESYALNDVFEGPHDVIFSVKGPGPIHLVGYLYHDCPLPTILNQTIIQDATVKEHILSEKKLKRKRGDTRLPNAADQVDENNGQGHDEYNVKLDDSKKKGIAKDPDDDVCLEAAEGKSCDLGSVSQMYLKKYFPPHSLVSSPTTCQLSSQVEELKMMVEESQKVAAESYKMAKATNEKNEKENEEWRKEKKVWMNERKAMQTKLTELLNVVHNFCRFHGTRGLLCGSAGAVCCA</sequence>
<gene>
    <name evidence="5" type="primary">LOC110775619</name>
</gene>
<reference evidence="5" key="2">
    <citation type="submission" date="2025-08" db="UniProtKB">
        <authorList>
            <consortium name="RefSeq"/>
        </authorList>
    </citation>
    <scope>IDENTIFICATION</scope>
    <source>
        <tissue evidence="5">Leaf</tissue>
    </source>
</reference>
<dbReference type="RefSeq" id="XP_056684360.1">
    <property type="nucleotide sequence ID" value="XM_056828382.1"/>
</dbReference>
<feature type="coiled-coil region" evidence="1">
    <location>
        <begin position="236"/>
        <end position="275"/>
    </location>
</feature>
<evidence type="ECO:0000256" key="1">
    <source>
        <dbReference type="SAM" id="Coils"/>
    </source>
</evidence>
<keyword evidence="1" id="KW-0175">Coiled coil</keyword>
<organism evidence="4 5">
    <name type="scientific">Spinacia oleracea</name>
    <name type="common">Spinach</name>
    <dbReference type="NCBI Taxonomy" id="3562"/>
    <lineage>
        <taxon>Eukaryota</taxon>
        <taxon>Viridiplantae</taxon>
        <taxon>Streptophyta</taxon>
        <taxon>Embryophyta</taxon>
        <taxon>Tracheophyta</taxon>
        <taxon>Spermatophyta</taxon>
        <taxon>Magnoliopsida</taxon>
        <taxon>eudicotyledons</taxon>
        <taxon>Gunneridae</taxon>
        <taxon>Pentapetalae</taxon>
        <taxon>Caryophyllales</taxon>
        <taxon>Chenopodiaceae</taxon>
        <taxon>Chenopodioideae</taxon>
        <taxon>Anserineae</taxon>
        <taxon>Spinacia</taxon>
    </lineage>
</organism>
<evidence type="ECO:0000256" key="2">
    <source>
        <dbReference type="SAM" id="MobiDB-lite"/>
    </source>
</evidence>
<feature type="domain" description="Nucleoplasmin-like" evidence="3">
    <location>
        <begin position="12"/>
        <end position="104"/>
    </location>
</feature>
<evidence type="ECO:0000313" key="4">
    <source>
        <dbReference type="Proteomes" id="UP000813463"/>
    </source>
</evidence>
<feature type="compositionally biased region" description="Basic and acidic residues" evidence="2">
    <location>
        <begin position="157"/>
        <end position="172"/>
    </location>
</feature>
<dbReference type="InterPro" id="IPR041232">
    <property type="entry name" value="NPL"/>
</dbReference>
<evidence type="ECO:0000313" key="5">
    <source>
        <dbReference type="RefSeq" id="XP_056684360.1"/>
    </source>
</evidence>
<dbReference type="GeneID" id="110775619"/>
<keyword evidence="4" id="KW-1185">Reference proteome</keyword>
<accession>A0ABM3QLX1</accession>
<dbReference type="Pfam" id="PF17800">
    <property type="entry name" value="NPL"/>
    <property type="match status" value="1"/>
</dbReference>
<evidence type="ECO:0000259" key="3">
    <source>
        <dbReference type="Pfam" id="PF17800"/>
    </source>
</evidence>
<reference evidence="4" key="1">
    <citation type="journal article" date="2021" name="Nat. Commun.">
        <title>Genomic analyses provide insights into spinach domestication and the genetic basis of agronomic traits.</title>
        <authorList>
            <person name="Cai X."/>
            <person name="Sun X."/>
            <person name="Xu C."/>
            <person name="Sun H."/>
            <person name="Wang X."/>
            <person name="Ge C."/>
            <person name="Zhang Z."/>
            <person name="Wang Q."/>
            <person name="Fei Z."/>
            <person name="Jiao C."/>
            <person name="Wang Q."/>
        </authorList>
    </citation>
    <scope>NUCLEOTIDE SEQUENCE [LARGE SCALE GENOMIC DNA]</scope>
    <source>
        <strain evidence="4">cv. Varoflay</strain>
    </source>
</reference>
<name>A0ABM3QLX1_SPIOL</name>
<proteinExistence type="predicted"/>
<dbReference type="Proteomes" id="UP000813463">
    <property type="component" value="Chromosome 5"/>
</dbReference>
<protein>
    <submittedName>
        <fullName evidence="5">Uncharacterized protein isoform X1</fullName>
    </submittedName>
</protein>